<dbReference type="PROSITE" id="PS00675">
    <property type="entry name" value="SIGMA54_INTERACT_1"/>
    <property type="match status" value="1"/>
</dbReference>
<dbReference type="FunFam" id="3.40.50.2300:FF:000018">
    <property type="entry name" value="DNA-binding transcriptional regulator NtrC"/>
    <property type="match status" value="1"/>
</dbReference>
<keyword evidence="12 15" id="KW-0804">Transcription</keyword>
<dbReference type="Gene3D" id="3.40.50.300">
    <property type="entry name" value="P-loop containing nucleotide triphosphate hydrolases"/>
    <property type="match status" value="1"/>
</dbReference>
<reference evidence="19 20" key="1">
    <citation type="submission" date="2016-10" db="EMBL/GenBank/DDBJ databases">
        <authorList>
            <person name="Varghese N."/>
            <person name="Submissions S."/>
        </authorList>
    </citation>
    <scope>NUCLEOTIDE SEQUENCE [LARGE SCALE GENOMIC DNA]</scope>
    <source>
        <strain evidence="19 20">BS2776</strain>
    </source>
</reference>
<evidence type="ECO:0000256" key="9">
    <source>
        <dbReference type="ARBA" id="ARBA00023015"/>
    </source>
</evidence>
<dbReference type="InterPro" id="IPR010114">
    <property type="entry name" value="Transcript_reg_NtrC"/>
</dbReference>
<evidence type="ECO:0000256" key="8">
    <source>
        <dbReference type="ARBA" id="ARBA00023012"/>
    </source>
</evidence>
<dbReference type="InterPro" id="IPR001789">
    <property type="entry name" value="Sig_transdc_resp-reg_receiver"/>
</dbReference>
<dbReference type="Gene3D" id="1.10.10.60">
    <property type="entry name" value="Homeodomain-like"/>
    <property type="match status" value="1"/>
</dbReference>
<evidence type="ECO:0000256" key="5">
    <source>
        <dbReference type="ARBA" id="ARBA00022553"/>
    </source>
</evidence>
<dbReference type="FunFam" id="1.10.8.60:FF:000014">
    <property type="entry name" value="DNA-binding transcriptional regulator NtrC"/>
    <property type="match status" value="1"/>
</dbReference>
<dbReference type="InterPro" id="IPR025943">
    <property type="entry name" value="Sigma_54_int_dom_ATP-bd_2"/>
</dbReference>
<dbReference type="CDD" id="cd19919">
    <property type="entry name" value="REC_NtrC"/>
    <property type="match status" value="1"/>
</dbReference>
<dbReference type="InterPro" id="IPR002078">
    <property type="entry name" value="Sigma_54_int"/>
</dbReference>
<dbReference type="FunFam" id="3.40.50.300:FF:000006">
    <property type="entry name" value="DNA-binding transcriptional regulator NtrC"/>
    <property type="match status" value="1"/>
</dbReference>
<dbReference type="PANTHER" id="PTHR32071:SF95">
    <property type="entry name" value="DNA-BINDING TRANSCRIPTIONAL REGULATOR NTRC"/>
    <property type="match status" value="1"/>
</dbReference>
<comment type="function">
    <text evidence="15">Member of the two-component regulatory system NtrB/NtrC, which controls expression of the nitrogen-regulated (ntr) genes in response to nitrogen limitation. Phosphorylated NtrC binds directly to DNA and stimulates the formation of open promoter-sigma54-RNA polymerase complexes.</text>
</comment>
<dbReference type="PROSITE" id="PS00676">
    <property type="entry name" value="SIGMA54_INTERACT_2"/>
    <property type="match status" value="1"/>
</dbReference>
<protein>
    <recommendedName>
        <fullName evidence="2 15">DNA-binding transcriptional regulator NtrC</fullName>
    </recommendedName>
    <alternativeName>
        <fullName evidence="15">Nitrogen regulation protein NR(I)</fullName>
    </alternativeName>
</protein>
<dbReference type="CDD" id="cd00009">
    <property type="entry name" value="AAA"/>
    <property type="match status" value="1"/>
</dbReference>
<dbReference type="GO" id="GO:0043565">
    <property type="term" value="F:sequence-specific DNA binding"/>
    <property type="evidence" value="ECO:0007669"/>
    <property type="project" value="InterPro"/>
</dbReference>
<dbReference type="PANTHER" id="PTHR32071">
    <property type="entry name" value="TRANSCRIPTIONAL REGULATORY PROTEIN"/>
    <property type="match status" value="1"/>
</dbReference>
<dbReference type="SUPFAM" id="SSF52540">
    <property type="entry name" value="P-loop containing nucleoside triphosphate hydrolases"/>
    <property type="match status" value="1"/>
</dbReference>
<dbReference type="Pfam" id="PF02954">
    <property type="entry name" value="HTH_8"/>
    <property type="match status" value="1"/>
</dbReference>
<evidence type="ECO:0000256" key="14">
    <source>
        <dbReference type="PROSITE-ProRule" id="PRU00169"/>
    </source>
</evidence>
<dbReference type="SMART" id="SM00448">
    <property type="entry name" value="REC"/>
    <property type="match status" value="1"/>
</dbReference>
<feature type="modified residue" description="4-aspartylphosphate" evidence="14">
    <location>
        <position position="55"/>
    </location>
</feature>
<evidence type="ECO:0000256" key="1">
    <source>
        <dbReference type="ARBA" id="ARBA00004496"/>
    </source>
</evidence>
<dbReference type="GO" id="GO:0005524">
    <property type="term" value="F:ATP binding"/>
    <property type="evidence" value="ECO:0007669"/>
    <property type="project" value="UniProtKB-KW"/>
</dbReference>
<dbReference type="InterPro" id="IPR002197">
    <property type="entry name" value="HTH_Fis"/>
</dbReference>
<organism evidence="18 21">
    <name type="scientific">Pseudomonas poae</name>
    <dbReference type="NCBI Taxonomy" id="200451"/>
    <lineage>
        <taxon>Bacteria</taxon>
        <taxon>Pseudomonadati</taxon>
        <taxon>Pseudomonadota</taxon>
        <taxon>Gammaproteobacteria</taxon>
        <taxon>Pseudomonadales</taxon>
        <taxon>Pseudomonadaceae</taxon>
        <taxon>Pseudomonas</taxon>
    </lineage>
</organism>
<dbReference type="SUPFAM" id="SSF46689">
    <property type="entry name" value="Homeodomain-like"/>
    <property type="match status" value="1"/>
</dbReference>
<dbReference type="Gene3D" id="1.10.8.60">
    <property type="match status" value="1"/>
</dbReference>
<evidence type="ECO:0000313" key="18">
    <source>
        <dbReference type="EMBL" id="MCF5653776.1"/>
    </source>
</evidence>
<keyword evidence="9 15" id="KW-0805">Transcription regulation</keyword>
<dbReference type="NCBIfam" id="TIGR01818">
    <property type="entry name" value="ntrC"/>
    <property type="match status" value="1"/>
</dbReference>
<dbReference type="PRINTS" id="PR01590">
    <property type="entry name" value="HTHFIS"/>
</dbReference>
<keyword evidence="3 15" id="KW-0963">Cytoplasm</keyword>
<keyword evidence="7 15" id="KW-0067">ATP-binding</keyword>
<keyword evidence="4 15" id="KW-0678">Repressor</keyword>
<dbReference type="EMBL" id="WJZX01000003">
    <property type="protein sequence ID" value="MCF5653776.1"/>
    <property type="molecule type" value="Genomic_DNA"/>
</dbReference>
<dbReference type="Proteomes" id="UP000814126">
    <property type="component" value="Unassembled WGS sequence"/>
</dbReference>
<evidence type="ECO:0000256" key="13">
    <source>
        <dbReference type="ARBA" id="ARBA00023231"/>
    </source>
</evidence>
<dbReference type="GO" id="GO:0006355">
    <property type="term" value="P:regulation of DNA-templated transcription"/>
    <property type="evidence" value="ECO:0007669"/>
    <property type="project" value="InterPro"/>
</dbReference>
<dbReference type="GO" id="GO:0000156">
    <property type="term" value="F:phosphorelay response regulator activity"/>
    <property type="evidence" value="ECO:0007669"/>
    <property type="project" value="UniProtKB-UniRule"/>
</dbReference>
<dbReference type="FunFam" id="1.10.10.60:FF:000088">
    <property type="entry name" value="DNA-binding transcriptional regulator NtrC"/>
    <property type="match status" value="1"/>
</dbReference>
<evidence type="ECO:0000256" key="10">
    <source>
        <dbReference type="ARBA" id="ARBA00023125"/>
    </source>
</evidence>
<dbReference type="PROSITE" id="PS00688">
    <property type="entry name" value="SIGMA54_INTERACT_3"/>
    <property type="match status" value="1"/>
</dbReference>
<dbReference type="GO" id="GO:0006808">
    <property type="term" value="P:regulation of nitrogen utilization"/>
    <property type="evidence" value="ECO:0007669"/>
    <property type="project" value="UniProtKB-UniRule"/>
</dbReference>
<keyword evidence="10 15" id="KW-0238">DNA-binding</keyword>
<keyword evidence="20" id="KW-1185">Reference proteome</keyword>
<dbReference type="InterPro" id="IPR025944">
    <property type="entry name" value="Sigma_54_int_dom_CS"/>
</dbReference>
<evidence type="ECO:0000256" key="4">
    <source>
        <dbReference type="ARBA" id="ARBA00022491"/>
    </source>
</evidence>
<evidence type="ECO:0000256" key="2">
    <source>
        <dbReference type="ARBA" id="ARBA00019059"/>
    </source>
</evidence>
<dbReference type="Pfam" id="PF00072">
    <property type="entry name" value="Response_reg"/>
    <property type="match status" value="1"/>
</dbReference>
<evidence type="ECO:0000259" key="16">
    <source>
        <dbReference type="PROSITE" id="PS50045"/>
    </source>
</evidence>
<dbReference type="Pfam" id="PF25601">
    <property type="entry name" value="AAA_lid_14"/>
    <property type="match status" value="1"/>
</dbReference>
<keyword evidence="8 15" id="KW-0902">Two-component regulatory system</keyword>
<dbReference type="InterPro" id="IPR025662">
    <property type="entry name" value="Sigma_54_int_dom_ATP-bd_1"/>
</dbReference>
<evidence type="ECO:0000313" key="20">
    <source>
        <dbReference type="Proteomes" id="UP000181903"/>
    </source>
</evidence>
<keyword evidence="13 15" id="KW-0535">Nitrogen fixation</keyword>
<gene>
    <name evidence="15 18" type="primary">ntrC</name>
    <name evidence="18" type="ORF">GIV46_01975</name>
    <name evidence="19" type="ORF">SAMN04490208_2889</name>
</gene>
<dbReference type="NCBIfam" id="NF008176">
    <property type="entry name" value="PRK10923.1"/>
    <property type="match status" value="1"/>
</dbReference>
<dbReference type="Proteomes" id="UP000181903">
    <property type="component" value="Chromosome I"/>
</dbReference>
<dbReference type="InterPro" id="IPR027417">
    <property type="entry name" value="P-loop_NTPase"/>
</dbReference>
<evidence type="ECO:0000256" key="6">
    <source>
        <dbReference type="ARBA" id="ARBA00022741"/>
    </source>
</evidence>
<evidence type="ECO:0000256" key="15">
    <source>
        <dbReference type="RuleBase" id="RU365013"/>
    </source>
</evidence>
<evidence type="ECO:0000313" key="19">
    <source>
        <dbReference type="EMBL" id="SDO19014.1"/>
    </source>
</evidence>
<keyword evidence="6 15" id="KW-0547">Nucleotide-binding</keyword>
<sequence length="478" mass="53139">MSRSETVWIVDDDRSIRWVLEKALQQEGMTTQSFDSADGVMSRLARQQPDVIISDIRMPGASGLDLLARIREQHPRLPVIIMTAHSDLDSAVASYQGGAFEYLPKPFDVDEAVALVKRANQHAQEQQNQEAPPALTRTPEIIGEAPAMQEVFRAIGRLSHSNITVLINGESGTGKELVAHALHRHSPRAAAPFIALNMAAIPKDLMESELFGHEKGAFTGAANLRRGRFEQADGGTLFLDEIGDMPADTQTRLLRVLADGEFYRVGGHTPVKVDVRIIAATHQNLETLVHAGKFREDLFHRLNVIRIHIPRMSDRREDIPTLARHFLSRAALELAVEPKLLKSETEEYLKNLPWPGNVRQLENTCRWITVMASGREVHISDLPPELLSLPQDSAPVTNWEQALRQWADQALARGQSNLLDSAVPAFERIMIETALKHTAGRRRDAAVLLGWGRNTLTRKIKELGMKVDGGDDDEGDDA</sequence>
<evidence type="ECO:0000256" key="12">
    <source>
        <dbReference type="ARBA" id="ARBA00023163"/>
    </source>
</evidence>
<dbReference type="InterPro" id="IPR058031">
    <property type="entry name" value="AAA_lid_NorR"/>
</dbReference>
<dbReference type="PROSITE" id="PS50110">
    <property type="entry name" value="RESPONSE_REGULATORY"/>
    <property type="match status" value="1"/>
</dbReference>
<proteinExistence type="predicted"/>
<evidence type="ECO:0000259" key="17">
    <source>
        <dbReference type="PROSITE" id="PS50110"/>
    </source>
</evidence>
<dbReference type="InterPro" id="IPR009057">
    <property type="entry name" value="Homeodomain-like_sf"/>
</dbReference>
<dbReference type="EMBL" id="LT629706">
    <property type="protein sequence ID" value="SDO19014.1"/>
    <property type="molecule type" value="Genomic_DNA"/>
</dbReference>
<feature type="domain" description="Response regulatory" evidence="17">
    <location>
        <begin position="6"/>
        <end position="120"/>
    </location>
</feature>
<dbReference type="SMART" id="SM00382">
    <property type="entry name" value="AAA"/>
    <property type="match status" value="1"/>
</dbReference>
<comment type="subcellular location">
    <subcellularLocation>
        <location evidence="1 15">Cytoplasm</location>
    </subcellularLocation>
</comment>
<evidence type="ECO:0000256" key="7">
    <source>
        <dbReference type="ARBA" id="ARBA00022840"/>
    </source>
</evidence>
<reference evidence="18" key="2">
    <citation type="submission" date="2019-11" db="EMBL/GenBank/DDBJ databases">
        <title>Epiphytic Pseudomonas syringae from cherry orchards.</title>
        <authorList>
            <person name="Hulin M.T."/>
        </authorList>
    </citation>
    <scope>NUCLEOTIDE SEQUENCE</scope>
    <source>
        <strain evidence="18">PA-2-1F</strain>
    </source>
</reference>
<dbReference type="GeneID" id="45490435"/>
<dbReference type="InterPro" id="IPR011006">
    <property type="entry name" value="CheY-like_superfamily"/>
</dbReference>
<dbReference type="RefSeq" id="WP_003237477.1">
    <property type="nucleotide sequence ID" value="NZ_CP142150.1"/>
</dbReference>
<dbReference type="Gene3D" id="3.40.50.2300">
    <property type="match status" value="1"/>
</dbReference>
<keyword evidence="11 15" id="KW-0010">Activator</keyword>
<keyword evidence="5 14" id="KW-0597">Phosphoprotein</keyword>
<dbReference type="GO" id="GO:0005737">
    <property type="term" value="C:cytoplasm"/>
    <property type="evidence" value="ECO:0007669"/>
    <property type="project" value="UniProtKB-SubCell"/>
</dbReference>
<dbReference type="PROSITE" id="PS50045">
    <property type="entry name" value="SIGMA54_INTERACT_4"/>
    <property type="match status" value="1"/>
</dbReference>
<evidence type="ECO:0000256" key="3">
    <source>
        <dbReference type="ARBA" id="ARBA00022490"/>
    </source>
</evidence>
<feature type="domain" description="Sigma-54 factor interaction" evidence="16">
    <location>
        <begin position="141"/>
        <end position="370"/>
    </location>
</feature>
<dbReference type="AlphaFoldDB" id="A0AAP2WHP8"/>
<dbReference type="InterPro" id="IPR003593">
    <property type="entry name" value="AAA+_ATPase"/>
</dbReference>
<evidence type="ECO:0000313" key="21">
    <source>
        <dbReference type="Proteomes" id="UP000814126"/>
    </source>
</evidence>
<dbReference type="Pfam" id="PF00158">
    <property type="entry name" value="Sigma54_activat"/>
    <property type="match status" value="1"/>
</dbReference>
<evidence type="ECO:0000256" key="11">
    <source>
        <dbReference type="ARBA" id="ARBA00023159"/>
    </source>
</evidence>
<name>A0AAP2WHP8_9PSED</name>
<accession>A0AAP2WHP8</accession>
<dbReference type="SUPFAM" id="SSF52172">
    <property type="entry name" value="CheY-like"/>
    <property type="match status" value="1"/>
</dbReference>